<evidence type="ECO:0000256" key="3">
    <source>
        <dbReference type="ARBA" id="ARBA00023163"/>
    </source>
</evidence>
<evidence type="ECO:0000259" key="4">
    <source>
        <dbReference type="PROSITE" id="PS51071"/>
    </source>
</evidence>
<dbReference type="Gene3D" id="3.40.50.10490">
    <property type="entry name" value="Glucose-6-phosphate isomerase like protein, domain 1"/>
    <property type="match status" value="1"/>
</dbReference>
<dbReference type="PROSITE" id="PS51071">
    <property type="entry name" value="HTH_RPIR"/>
    <property type="match status" value="1"/>
</dbReference>
<dbReference type="PANTHER" id="PTHR30514">
    <property type="entry name" value="GLUCOKINASE"/>
    <property type="match status" value="1"/>
</dbReference>
<dbReference type="InterPro" id="IPR047640">
    <property type="entry name" value="RpiR-like"/>
</dbReference>
<dbReference type="InterPro" id="IPR000281">
    <property type="entry name" value="HTH_RpiR"/>
</dbReference>
<protein>
    <submittedName>
        <fullName evidence="6">Putative transcriptional regulator (RpiR family)</fullName>
    </submittedName>
</protein>
<proteinExistence type="predicted"/>
<dbReference type="AlphaFoldDB" id="G2ZEN1"/>
<dbReference type="EMBL" id="FR687253">
    <property type="protein sequence ID" value="CBW85545.1"/>
    <property type="molecule type" value="Genomic_DNA"/>
</dbReference>
<keyword evidence="3" id="KW-0804">Transcription</keyword>
<feature type="domain" description="SIS" evidence="5">
    <location>
        <begin position="109"/>
        <end position="254"/>
    </location>
</feature>
<name>G2ZEN1_LISIP</name>
<dbReference type="Proteomes" id="UP000001286">
    <property type="component" value="Chromosome"/>
</dbReference>
<dbReference type="GO" id="GO:1901135">
    <property type="term" value="P:carbohydrate derivative metabolic process"/>
    <property type="evidence" value="ECO:0007669"/>
    <property type="project" value="InterPro"/>
</dbReference>
<dbReference type="Pfam" id="PF01380">
    <property type="entry name" value="SIS"/>
    <property type="match status" value="1"/>
</dbReference>
<dbReference type="InterPro" id="IPR036388">
    <property type="entry name" value="WH-like_DNA-bd_sf"/>
</dbReference>
<dbReference type="KEGG" id="liv:LIV_1058"/>
<dbReference type="Gene3D" id="1.10.10.10">
    <property type="entry name" value="Winged helix-like DNA-binding domain superfamily/Winged helix DNA-binding domain"/>
    <property type="match status" value="1"/>
</dbReference>
<evidence type="ECO:0000313" key="6">
    <source>
        <dbReference type="EMBL" id="CBW85545.1"/>
    </source>
</evidence>
<accession>G2ZEN1</accession>
<dbReference type="GO" id="GO:0003700">
    <property type="term" value="F:DNA-binding transcription factor activity"/>
    <property type="evidence" value="ECO:0007669"/>
    <property type="project" value="InterPro"/>
</dbReference>
<dbReference type="InterPro" id="IPR001347">
    <property type="entry name" value="SIS_dom"/>
</dbReference>
<evidence type="ECO:0000256" key="2">
    <source>
        <dbReference type="ARBA" id="ARBA00023125"/>
    </source>
</evidence>
<dbReference type="PROSITE" id="PS51464">
    <property type="entry name" value="SIS"/>
    <property type="match status" value="1"/>
</dbReference>
<evidence type="ECO:0000313" key="7">
    <source>
        <dbReference type="Proteomes" id="UP000001286"/>
    </source>
</evidence>
<dbReference type="GO" id="GO:0003677">
    <property type="term" value="F:DNA binding"/>
    <property type="evidence" value="ECO:0007669"/>
    <property type="project" value="UniProtKB-KW"/>
</dbReference>
<keyword evidence="1" id="KW-0805">Transcription regulation</keyword>
<dbReference type="eggNOG" id="COG1737">
    <property type="taxonomic scope" value="Bacteria"/>
</dbReference>
<sequence length="257" mass="29313">MRLEELINQHYDYLSETDLTIGKYVLENKNIIGQLGINEIAINSHASKSSVLRFAQKLGFSGYSDFKNYLKWREGNKIVSSSEKNLVEQIVFDVTKTLEYLSVVDLEPIFEAIENSRQIYVISTGVAQQNQAAELQRLFLLIDKPVQIIPGTVHANEYKRIIERLNEDDLLFLFSLSGENPNLQGILDIPELKGTKIISVTNFKSNWLSGHADFNLYASSMSNGSPNNWWVQSSSSFFIVIETLTFGFIEYQNQKKK</sequence>
<dbReference type="GeneID" id="57076041"/>
<organism evidence="6 7">
    <name type="scientific">Listeria ivanovii (strain ATCC BAA-678 / PAM 55)</name>
    <dbReference type="NCBI Taxonomy" id="881621"/>
    <lineage>
        <taxon>Bacteria</taxon>
        <taxon>Bacillati</taxon>
        <taxon>Bacillota</taxon>
        <taxon>Bacilli</taxon>
        <taxon>Bacillales</taxon>
        <taxon>Listeriaceae</taxon>
        <taxon>Listeria</taxon>
    </lineage>
</organism>
<dbReference type="HOGENOM" id="CLU_055769_4_3_9"/>
<dbReference type="InterPro" id="IPR009057">
    <property type="entry name" value="Homeodomain-like_sf"/>
</dbReference>
<dbReference type="Pfam" id="PF01418">
    <property type="entry name" value="HTH_6"/>
    <property type="match status" value="1"/>
</dbReference>
<dbReference type="CDD" id="cd05013">
    <property type="entry name" value="SIS_RpiR"/>
    <property type="match status" value="1"/>
</dbReference>
<reference evidence="6 7" key="1">
    <citation type="journal article" date="2011" name="J. Bacteriol.">
        <title>Complete genome sequence of the animal pathogen Listeria ivanovii, which provides insights into host specificities and evolution of the genus Listeria.</title>
        <authorList>
            <person name="Buchrieser C."/>
            <person name="Rusniok C."/>
            <person name="Garrido P."/>
            <person name="Hain T."/>
            <person name="Scortti M."/>
            <person name="Lampidis R."/>
            <person name="Karst U."/>
            <person name="Chakraborty T."/>
            <person name="Cossart P."/>
            <person name="Kreft J."/>
            <person name="Vazquez-Boland J.A."/>
            <person name="Goebel W."/>
            <person name="Glaser P."/>
        </authorList>
    </citation>
    <scope>NUCLEOTIDE SEQUENCE [LARGE SCALE GENOMIC DNA]</scope>
    <source>
        <strain evidence="7">ATCC BAA-678 / PAM 55</strain>
    </source>
</reference>
<dbReference type="OrthoDB" id="6590756at2"/>
<dbReference type="RefSeq" id="WP_014092524.1">
    <property type="nucleotide sequence ID" value="NC_016011.1"/>
</dbReference>
<keyword evidence="2" id="KW-0238">DNA-binding</keyword>
<gene>
    <name evidence="6" type="ordered locus">LIV_1058</name>
</gene>
<dbReference type="PANTHER" id="PTHR30514:SF1">
    <property type="entry name" value="HTH-TYPE TRANSCRIPTIONAL REGULATOR HEXR-RELATED"/>
    <property type="match status" value="1"/>
</dbReference>
<evidence type="ECO:0000256" key="1">
    <source>
        <dbReference type="ARBA" id="ARBA00023015"/>
    </source>
</evidence>
<dbReference type="InterPro" id="IPR035472">
    <property type="entry name" value="RpiR-like_SIS"/>
</dbReference>
<dbReference type="InterPro" id="IPR046348">
    <property type="entry name" value="SIS_dom_sf"/>
</dbReference>
<dbReference type="SUPFAM" id="SSF46689">
    <property type="entry name" value="Homeodomain-like"/>
    <property type="match status" value="1"/>
</dbReference>
<evidence type="ECO:0000259" key="5">
    <source>
        <dbReference type="PROSITE" id="PS51464"/>
    </source>
</evidence>
<dbReference type="GO" id="GO:0097367">
    <property type="term" value="F:carbohydrate derivative binding"/>
    <property type="evidence" value="ECO:0007669"/>
    <property type="project" value="InterPro"/>
</dbReference>
<dbReference type="SUPFAM" id="SSF53697">
    <property type="entry name" value="SIS domain"/>
    <property type="match status" value="1"/>
</dbReference>
<feature type="domain" description="HTH rpiR-type" evidence="4">
    <location>
        <begin position="1"/>
        <end position="77"/>
    </location>
</feature>